<feature type="non-terminal residue" evidence="2">
    <location>
        <position position="1"/>
    </location>
</feature>
<accession>A0ABD3TL05</accession>
<dbReference type="EMBL" id="JBJQND010000018">
    <property type="protein sequence ID" value="KAL3837286.1"/>
    <property type="molecule type" value="Genomic_DNA"/>
</dbReference>
<keyword evidence="3" id="KW-1185">Reference proteome</keyword>
<feature type="region of interest" description="Disordered" evidence="1">
    <location>
        <begin position="1"/>
        <end position="41"/>
    </location>
</feature>
<sequence length="91" mass="10631">ENHSEFGGNHITEKDKRSRMKNEDLTETRASDSDNNACRKRSCEATERRSRRLCASVHVLPANREWQRDLPLGVDHCDIIGEMLKWPRKIQ</sequence>
<evidence type="ECO:0000256" key="1">
    <source>
        <dbReference type="SAM" id="MobiDB-lite"/>
    </source>
</evidence>
<organism evidence="2 3">
    <name type="scientific">Sinanodonta woodiana</name>
    <name type="common">Chinese pond mussel</name>
    <name type="synonym">Anodonta woodiana</name>
    <dbReference type="NCBI Taxonomy" id="1069815"/>
    <lineage>
        <taxon>Eukaryota</taxon>
        <taxon>Metazoa</taxon>
        <taxon>Spiralia</taxon>
        <taxon>Lophotrochozoa</taxon>
        <taxon>Mollusca</taxon>
        <taxon>Bivalvia</taxon>
        <taxon>Autobranchia</taxon>
        <taxon>Heteroconchia</taxon>
        <taxon>Palaeoheterodonta</taxon>
        <taxon>Unionida</taxon>
        <taxon>Unionoidea</taxon>
        <taxon>Unionidae</taxon>
        <taxon>Unioninae</taxon>
        <taxon>Sinanodonta</taxon>
    </lineage>
</organism>
<comment type="caution">
    <text evidence="2">The sequence shown here is derived from an EMBL/GenBank/DDBJ whole genome shotgun (WGS) entry which is preliminary data.</text>
</comment>
<proteinExistence type="predicted"/>
<dbReference type="Proteomes" id="UP001634394">
    <property type="component" value="Unassembled WGS sequence"/>
</dbReference>
<dbReference type="AlphaFoldDB" id="A0ABD3TL05"/>
<evidence type="ECO:0000313" key="2">
    <source>
        <dbReference type="EMBL" id="KAL3837286.1"/>
    </source>
</evidence>
<protein>
    <submittedName>
        <fullName evidence="2">Uncharacterized protein</fullName>
    </submittedName>
</protein>
<name>A0ABD3TL05_SINWO</name>
<reference evidence="2 3" key="1">
    <citation type="submission" date="2024-11" db="EMBL/GenBank/DDBJ databases">
        <title>Chromosome-level genome assembly of the freshwater bivalve Anodonta woodiana.</title>
        <authorList>
            <person name="Chen X."/>
        </authorList>
    </citation>
    <scope>NUCLEOTIDE SEQUENCE [LARGE SCALE GENOMIC DNA]</scope>
    <source>
        <strain evidence="2">MN2024</strain>
        <tissue evidence="2">Gills</tissue>
    </source>
</reference>
<gene>
    <name evidence="2" type="ORF">ACJMK2_022653</name>
</gene>
<feature type="compositionally biased region" description="Basic and acidic residues" evidence="1">
    <location>
        <begin position="11"/>
        <end position="32"/>
    </location>
</feature>
<evidence type="ECO:0000313" key="3">
    <source>
        <dbReference type="Proteomes" id="UP001634394"/>
    </source>
</evidence>